<dbReference type="GO" id="GO:0005886">
    <property type="term" value="C:plasma membrane"/>
    <property type="evidence" value="ECO:0007669"/>
    <property type="project" value="UniProtKB-SubCell"/>
</dbReference>
<dbReference type="InterPro" id="IPR016174">
    <property type="entry name" value="Di-haem_cyt_TM"/>
</dbReference>
<organism evidence="9">
    <name type="scientific">freshwater metagenome</name>
    <dbReference type="NCBI Taxonomy" id="449393"/>
    <lineage>
        <taxon>unclassified sequences</taxon>
        <taxon>metagenomes</taxon>
        <taxon>ecological metagenomes</taxon>
    </lineage>
</organism>
<protein>
    <submittedName>
        <fullName evidence="9">Unannotated protein</fullName>
    </submittedName>
</protein>
<evidence type="ECO:0000256" key="3">
    <source>
        <dbReference type="ARBA" id="ARBA00022692"/>
    </source>
</evidence>
<evidence type="ECO:0000256" key="5">
    <source>
        <dbReference type="ARBA" id="ARBA00023136"/>
    </source>
</evidence>
<evidence type="ECO:0000256" key="2">
    <source>
        <dbReference type="ARBA" id="ARBA00022475"/>
    </source>
</evidence>
<evidence type="ECO:0000256" key="6">
    <source>
        <dbReference type="SAM" id="MobiDB-lite"/>
    </source>
</evidence>
<feature type="transmembrane region" description="Helical" evidence="7">
    <location>
        <begin position="24"/>
        <end position="45"/>
    </location>
</feature>
<feature type="region of interest" description="Disordered" evidence="6">
    <location>
        <begin position="223"/>
        <end position="244"/>
    </location>
</feature>
<name>A0A6J7F2T2_9ZZZZ</name>
<evidence type="ECO:0000259" key="8">
    <source>
        <dbReference type="Pfam" id="PF01292"/>
    </source>
</evidence>
<keyword evidence="3 7" id="KW-0812">Transmembrane</keyword>
<proteinExistence type="predicted"/>
<feature type="transmembrane region" description="Helical" evidence="7">
    <location>
        <begin position="156"/>
        <end position="175"/>
    </location>
</feature>
<dbReference type="InterPro" id="IPR011577">
    <property type="entry name" value="Cyt_b561_bac/Ni-Hgenase"/>
</dbReference>
<keyword evidence="5 7" id="KW-0472">Membrane</keyword>
<keyword evidence="2" id="KW-1003">Cell membrane</keyword>
<evidence type="ECO:0000256" key="4">
    <source>
        <dbReference type="ARBA" id="ARBA00022989"/>
    </source>
</evidence>
<feature type="transmembrane region" description="Helical" evidence="7">
    <location>
        <begin position="61"/>
        <end position="82"/>
    </location>
</feature>
<dbReference type="SUPFAM" id="SSF81342">
    <property type="entry name" value="Transmembrane di-heme cytochromes"/>
    <property type="match status" value="1"/>
</dbReference>
<evidence type="ECO:0000256" key="1">
    <source>
        <dbReference type="ARBA" id="ARBA00004651"/>
    </source>
</evidence>
<dbReference type="Gene3D" id="1.20.950.20">
    <property type="entry name" value="Transmembrane di-heme cytochromes, Chain C"/>
    <property type="match status" value="1"/>
</dbReference>
<feature type="domain" description="Cytochrome b561 bacterial/Ni-hydrogenase" evidence="8">
    <location>
        <begin position="17"/>
        <end position="174"/>
    </location>
</feature>
<gene>
    <name evidence="9" type="ORF">UFOPK3402_01818</name>
</gene>
<dbReference type="EMBL" id="CAFBLS010000286">
    <property type="protein sequence ID" value="CAB4885843.1"/>
    <property type="molecule type" value="Genomic_DNA"/>
</dbReference>
<evidence type="ECO:0000256" key="7">
    <source>
        <dbReference type="SAM" id="Phobius"/>
    </source>
</evidence>
<sequence length="244" mass="26250">MTQSSDVAGAAPTTLRRFSRAERWTHRVLGVLMGLLLVTAALLYIPELSTIAGNRPLLRNIHVYSGFALPIPVIVAAFFLAFRLDAGRLNRFTRDDWTWLRSRDRRSGRIPVGKFNAGQKLNASFTLGSIIVMLLTGVIMYGLFGDTWRTGATFVHDWLALIIAVMVGGHMWMAYSDPIARLGMRTGSVPASWARREHGQWAEETALAGVASAGVASAAAASAEDPSADVAPTAAPDQPSVSGS</sequence>
<feature type="compositionally biased region" description="Low complexity" evidence="6">
    <location>
        <begin position="223"/>
        <end position="232"/>
    </location>
</feature>
<keyword evidence="4 7" id="KW-1133">Transmembrane helix</keyword>
<dbReference type="GO" id="GO:0022904">
    <property type="term" value="P:respiratory electron transport chain"/>
    <property type="evidence" value="ECO:0007669"/>
    <property type="project" value="InterPro"/>
</dbReference>
<reference evidence="9" key="1">
    <citation type="submission" date="2020-05" db="EMBL/GenBank/DDBJ databases">
        <authorList>
            <person name="Chiriac C."/>
            <person name="Salcher M."/>
            <person name="Ghai R."/>
            <person name="Kavagutti S V."/>
        </authorList>
    </citation>
    <scope>NUCLEOTIDE SEQUENCE</scope>
</reference>
<evidence type="ECO:0000313" key="9">
    <source>
        <dbReference type="EMBL" id="CAB4885843.1"/>
    </source>
</evidence>
<feature type="transmembrane region" description="Helical" evidence="7">
    <location>
        <begin position="123"/>
        <end position="144"/>
    </location>
</feature>
<dbReference type="Pfam" id="PF01292">
    <property type="entry name" value="Ni_hydr_CYTB"/>
    <property type="match status" value="1"/>
</dbReference>
<accession>A0A6J7F2T2</accession>
<comment type="subcellular location">
    <subcellularLocation>
        <location evidence="1">Cell membrane</location>
        <topology evidence="1">Multi-pass membrane protein</topology>
    </subcellularLocation>
</comment>
<dbReference type="AlphaFoldDB" id="A0A6J7F2T2"/>
<dbReference type="GO" id="GO:0009055">
    <property type="term" value="F:electron transfer activity"/>
    <property type="evidence" value="ECO:0007669"/>
    <property type="project" value="InterPro"/>
</dbReference>